<evidence type="ECO:0000256" key="4">
    <source>
        <dbReference type="ARBA" id="ARBA00023121"/>
    </source>
</evidence>
<evidence type="ECO:0000256" key="2">
    <source>
        <dbReference type="ARBA" id="ARBA00007284"/>
    </source>
</evidence>
<dbReference type="FunFam" id="1.10.3630.10:FF:000004">
    <property type="entry name" value="Probable VPS74-protein involved in protein-vacuolar targeting"/>
    <property type="match status" value="1"/>
</dbReference>
<keyword evidence="3" id="KW-0333">Golgi apparatus</keyword>
<dbReference type="Gene3D" id="1.10.3630.10">
    <property type="entry name" value="yeast vps74-n-term truncation variant domain like"/>
    <property type="match status" value="1"/>
</dbReference>
<keyword evidence="5" id="KW-0472">Membrane</keyword>
<dbReference type="GO" id="GO:0031985">
    <property type="term" value="C:Golgi cisterna"/>
    <property type="evidence" value="ECO:0007669"/>
    <property type="project" value="TreeGrafter"/>
</dbReference>
<evidence type="ECO:0000256" key="3">
    <source>
        <dbReference type="ARBA" id="ARBA00023034"/>
    </source>
</evidence>
<dbReference type="InterPro" id="IPR038261">
    <property type="entry name" value="GPP34-like_sf"/>
</dbReference>
<evidence type="ECO:0000313" key="7">
    <source>
        <dbReference type="EMBL" id="ANZ74052.1"/>
    </source>
</evidence>
<dbReference type="GO" id="GO:0048194">
    <property type="term" value="P:Golgi vesicle budding"/>
    <property type="evidence" value="ECO:0007669"/>
    <property type="project" value="TreeGrafter"/>
</dbReference>
<evidence type="ECO:0000256" key="6">
    <source>
        <dbReference type="SAM" id="MobiDB-lite"/>
    </source>
</evidence>
<dbReference type="Proteomes" id="UP000094565">
    <property type="component" value="Chromosome 1"/>
</dbReference>
<dbReference type="GO" id="GO:0005802">
    <property type="term" value="C:trans-Golgi network"/>
    <property type="evidence" value="ECO:0007669"/>
    <property type="project" value="TreeGrafter"/>
</dbReference>
<comment type="similarity">
    <text evidence="2">Belongs to the GOLPH3/VPS74 family.</text>
</comment>
<keyword evidence="8" id="KW-1185">Reference proteome</keyword>
<dbReference type="EMBL" id="CP014584">
    <property type="protein sequence ID" value="ANZ74052.1"/>
    <property type="molecule type" value="Genomic_DNA"/>
</dbReference>
<name>A0A1B2J7X9_PICPA</name>
<dbReference type="Pfam" id="PF05719">
    <property type="entry name" value="GPP34"/>
    <property type="match status" value="1"/>
</dbReference>
<dbReference type="AlphaFoldDB" id="A0A1B2J7X9"/>
<evidence type="ECO:0000256" key="1">
    <source>
        <dbReference type="ARBA" id="ARBA00004255"/>
    </source>
</evidence>
<keyword evidence="4" id="KW-0446">Lipid-binding</keyword>
<gene>
    <name evidence="7" type="primary">VPS74</name>
    <name evidence="7" type="ORF">ATY40_BA7500100</name>
</gene>
<reference evidence="7 8" key="1">
    <citation type="submission" date="2016-02" db="EMBL/GenBank/DDBJ databases">
        <title>Comparative genomic and transcriptomic foundation for Pichia pastoris.</title>
        <authorList>
            <person name="Love K.R."/>
            <person name="Shah K.A."/>
            <person name="Whittaker C.A."/>
            <person name="Wu J."/>
            <person name="Bartlett M.C."/>
            <person name="Ma D."/>
            <person name="Leeson R.L."/>
            <person name="Priest M."/>
            <person name="Young S.K."/>
            <person name="Love J.C."/>
        </authorList>
    </citation>
    <scope>NUCLEOTIDE SEQUENCE [LARGE SCALE GENOMIC DNA]</scope>
    <source>
        <strain evidence="7 8">ATCC 28485</strain>
    </source>
</reference>
<dbReference type="PANTHER" id="PTHR12704:SF2">
    <property type="entry name" value="GOLGI PHOSPHOPROTEIN 3 HOMOLOG SAURON"/>
    <property type="match status" value="1"/>
</dbReference>
<evidence type="ECO:0000256" key="5">
    <source>
        <dbReference type="ARBA" id="ARBA00023136"/>
    </source>
</evidence>
<dbReference type="GO" id="GO:0070273">
    <property type="term" value="F:phosphatidylinositol-4-phosphate binding"/>
    <property type="evidence" value="ECO:0007669"/>
    <property type="project" value="InterPro"/>
</dbReference>
<sequence length="329" mass="37856">MSEGLQRRRGVKSSNDSSEALDVNNKENNRVAFDPQDLSSNSREVQSPMLTLMEEVLLIGLKDREGYLSFWNDNISYALRGLILLELAFRGKIQMVNDPARRRFELPDRLIEVVDGSLTGEMLLDEALKLMKSDPTNSSVLNWIDLLSGETWNLMKINYQLKQVRERLAKGLVDKGVLRTERKNFFLFDMATHPISDPQAKRQVVKRMLNMLTNRNYIIENDPKYFAKECGYQHLRSVALVCGCYAGNVLENVVFDLNYEQRDRAFNRADELLSQYSDYPFENKKNTLGIGINLHDEIEAELDRDGRNEMMLEVIAAVINVFSKMDSII</sequence>
<dbReference type="GO" id="GO:0007030">
    <property type="term" value="P:Golgi organization"/>
    <property type="evidence" value="ECO:0007669"/>
    <property type="project" value="TreeGrafter"/>
</dbReference>
<proteinExistence type="inferred from homology"/>
<evidence type="ECO:0000313" key="8">
    <source>
        <dbReference type="Proteomes" id="UP000094565"/>
    </source>
</evidence>
<dbReference type="GO" id="GO:0000139">
    <property type="term" value="C:Golgi membrane"/>
    <property type="evidence" value="ECO:0007669"/>
    <property type="project" value="UniProtKB-SubCell"/>
</dbReference>
<dbReference type="GO" id="GO:0043001">
    <property type="term" value="P:Golgi to plasma membrane protein transport"/>
    <property type="evidence" value="ECO:0007669"/>
    <property type="project" value="TreeGrafter"/>
</dbReference>
<dbReference type="GO" id="GO:0005829">
    <property type="term" value="C:cytosol"/>
    <property type="evidence" value="ECO:0007669"/>
    <property type="project" value="TreeGrafter"/>
</dbReference>
<dbReference type="GO" id="GO:0006890">
    <property type="term" value="P:retrograde vesicle-mediated transport, Golgi to endoplasmic reticulum"/>
    <property type="evidence" value="ECO:0007669"/>
    <property type="project" value="TreeGrafter"/>
</dbReference>
<organism evidence="7 8">
    <name type="scientific">Komagataella pastoris</name>
    <name type="common">Yeast</name>
    <name type="synonym">Pichia pastoris</name>
    <dbReference type="NCBI Taxonomy" id="4922"/>
    <lineage>
        <taxon>Eukaryota</taxon>
        <taxon>Fungi</taxon>
        <taxon>Dikarya</taxon>
        <taxon>Ascomycota</taxon>
        <taxon>Saccharomycotina</taxon>
        <taxon>Pichiomycetes</taxon>
        <taxon>Pichiales</taxon>
        <taxon>Pichiaceae</taxon>
        <taxon>Komagataella</taxon>
    </lineage>
</organism>
<comment type="subcellular location">
    <subcellularLocation>
        <location evidence="1">Golgi apparatus membrane</location>
        <topology evidence="1">Peripheral membrane protein</topology>
        <orientation evidence="1">Cytoplasmic side</orientation>
    </subcellularLocation>
</comment>
<dbReference type="InterPro" id="IPR008628">
    <property type="entry name" value="GPP34-like"/>
</dbReference>
<dbReference type="OrthoDB" id="2189106at2759"/>
<protein>
    <submittedName>
        <fullName evidence="7">BA75_00100T0</fullName>
    </submittedName>
</protein>
<accession>A0A1B2J7X9</accession>
<dbReference type="PANTHER" id="PTHR12704">
    <property type="entry name" value="TRANS-GOLGI PROTEIN GMX33"/>
    <property type="match status" value="1"/>
</dbReference>
<feature type="region of interest" description="Disordered" evidence="6">
    <location>
        <begin position="1"/>
        <end position="26"/>
    </location>
</feature>